<organism evidence="10 11">
    <name type="scientific">Kipferlia bialata</name>
    <dbReference type="NCBI Taxonomy" id="797122"/>
    <lineage>
        <taxon>Eukaryota</taxon>
        <taxon>Metamonada</taxon>
        <taxon>Carpediemonas-like organisms</taxon>
        <taxon>Kipferlia</taxon>
    </lineage>
</organism>
<keyword evidence="11" id="KW-1185">Reference proteome</keyword>
<keyword evidence="2" id="KW-0507">mRNA processing</keyword>
<reference evidence="10 11" key="1">
    <citation type="journal article" date="2018" name="PLoS ONE">
        <title>The draft genome of Kipferlia bialata reveals reductive genome evolution in fornicate parasites.</title>
        <authorList>
            <person name="Tanifuji G."/>
            <person name="Takabayashi S."/>
            <person name="Kume K."/>
            <person name="Takagi M."/>
            <person name="Nakayama T."/>
            <person name="Kamikawa R."/>
            <person name="Inagaki Y."/>
            <person name="Hashimoto T."/>
        </authorList>
    </citation>
    <scope>NUCLEOTIDE SEQUENCE [LARGE SCALE GENOMIC DNA]</scope>
    <source>
        <strain evidence="10">NY0173</strain>
    </source>
</reference>
<evidence type="ECO:0000256" key="6">
    <source>
        <dbReference type="ARBA" id="ARBA00023187"/>
    </source>
</evidence>
<feature type="domain" description="HTH myb-type" evidence="9">
    <location>
        <begin position="92"/>
        <end position="134"/>
    </location>
</feature>
<comment type="similarity">
    <text evidence="1">Belongs to the CEF1 family.</text>
</comment>
<dbReference type="InterPro" id="IPR047242">
    <property type="entry name" value="CDC5L/Cef1"/>
</dbReference>
<evidence type="ECO:0000256" key="3">
    <source>
        <dbReference type="ARBA" id="ARBA00022728"/>
    </source>
</evidence>
<dbReference type="Gene3D" id="1.10.10.60">
    <property type="entry name" value="Homeodomain-like"/>
    <property type="match status" value="1"/>
</dbReference>
<evidence type="ECO:0000256" key="2">
    <source>
        <dbReference type="ARBA" id="ARBA00022664"/>
    </source>
</evidence>
<protein>
    <submittedName>
        <fullName evidence="10">Uncharacterized protein</fullName>
    </submittedName>
</protein>
<dbReference type="EMBL" id="BDIP01006416">
    <property type="protein sequence ID" value="GIQ90613.1"/>
    <property type="molecule type" value="Genomic_DNA"/>
</dbReference>
<evidence type="ECO:0000259" key="8">
    <source>
        <dbReference type="PROSITE" id="PS50090"/>
    </source>
</evidence>
<keyword evidence="6" id="KW-0508">mRNA splicing</keyword>
<comment type="caution">
    <text evidence="10">The sequence shown here is derived from an EMBL/GenBank/DDBJ whole genome shotgun (WGS) entry which is preliminary data.</text>
</comment>
<dbReference type="GO" id="GO:0000398">
    <property type="term" value="P:mRNA splicing, via spliceosome"/>
    <property type="evidence" value="ECO:0007669"/>
    <property type="project" value="InterPro"/>
</dbReference>
<dbReference type="InterPro" id="IPR017930">
    <property type="entry name" value="Myb_dom"/>
</dbReference>
<dbReference type="PANTHER" id="PTHR45885:SF1">
    <property type="entry name" value="CELL DIVISION CYCLE 5-LIKE PROTEIN"/>
    <property type="match status" value="1"/>
</dbReference>
<dbReference type="PANTHER" id="PTHR45885">
    <property type="entry name" value="CELL DIVISION CYCLE 5-LIKE PROTEIN"/>
    <property type="match status" value="1"/>
</dbReference>
<dbReference type="GO" id="GO:0005681">
    <property type="term" value="C:spliceosomal complex"/>
    <property type="evidence" value="ECO:0007669"/>
    <property type="project" value="UniProtKB-KW"/>
</dbReference>
<evidence type="ECO:0000256" key="4">
    <source>
        <dbReference type="ARBA" id="ARBA00022737"/>
    </source>
</evidence>
<dbReference type="InterPro" id="IPR009057">
    <property type="entry name" value="Homeodomain-like_sf"/>
</dbReference>
<dbReference type="PROSITE" id="PS51294">
    <property type="entry name" value="HTH_MYB"/>
    <property type="match status" value="1"/>
</dbReference>
<dbReference type="AlphaFoldDB" id="A0A9K3GPP1"/>
<keyword evidence="5" id="KW-0238">DNA-binding</keyword>
<name>A0A9K3GPP1_9EUKA</name>
<feature type="domain" description="Myb-like" evidence="8">
    <location>
        <begin position="96"/>
        <end position="134"/>
    </location>
</feature>
<keyword evidence="7" id="KW-0539">Nucleus</keyword>
<dbReference type="PROSITE" id="PS50090">
    <property type="entry name" value="MYB_LIKE"/>
    <property type="match status" value="1"/>
</dbReference>
<dbReference type="Proteomes" id="UP000265618">
    <property type="component" value="Unassembled WGS sequence"/>
</dbReference>
<feature type="non-terminal residue" evidence="10">
    <location>
        <position position="1"/>
    </location>
</feature>
<evidence type="ECO:0000313" key="11">
    <source>
        <dbReference type="Proteomes" id="UP000265618"/>
    </source>
</evidence>
<evidence type="ECO:0000256" key="1">
    <source>
        <dbReference type="ARBA" id="ARBA00010506"/>
    </source>
</evidence>
<proteinExistence type="inferred from homology"/>
<evidence type="ECO:0000313" key="10">
    <source>
        <dbReference type="EMBL" id="GIQ90613.1"/>
    </source>
</evidence>
<dbReference type="GO" id="GO:0003677">
    <property type="term" value="F:DNA binding"/>
    <property type="evidence" value="ECO:0007669"/>
    <property type="project" value="UniProtKB-KW"/>
</dbReference>
<accession>A0A9K3GPP1</accession>
<evidence type="ECO:0000259" key="9">
    <source>
        <dbReference type="PROSITE" id="PS51294"/>
    </source>
</evidence>
<dbReference type="SUPFAM" id="SSF46689">
    <property type="entry name" value="Homeodomain-like"/>
    <property type="match status" value="1"/>
</dbReference>
<sequence>MSKAQQKVYHVNLVPGSVVTGPEVDLSQNGCYMEGVVSIVHGPELMLRVRDATCTFIVGGEERSISSTDGWQVSLGCVAATHRVTKPPPEMSFVVKGGAWTNIEDSVCLAGISKFGLQAWPRIASLIPRKSAKQ</sequence>
<evidence type="ECO:0000256" key="5">
    <source>
        <dbReference type="ARBA" id="ARBA00023125"/>
    </source>
</evidence>
<dbReference type="GO" id="GO:0000974">
    <property type="term" value="C:Prp19 complex"/>
    <property type="evidence" value="ECO:0007669"/>
    <property type="project" value="InterPro"/>
</dbReference>
<keyword evidence="3" id="KW-0747">Spliceosome</keyword>
<dbReference type="InterPro" id="IPR001005">
    <property type="entry name" value="SANT/Myb"/>
</dbReference>
<dbReference type="OrthoDB" id="1410009at2759"/>
<evidence type="ECO:0000256" key="7">
    <source>
        <dbReference type="ARBA" id="ARBA00023242"/>
    </source>
</evidence>
<keyword evidence="4" id="KW-0677">Repeat</keyword>
<dbReference type="CDD" id="cd00167">
    <property type="entry name" value="SANT"/>
    <property type="match status" value="1"/>
</dbReference>
<gene>
    <name evidence="10" type="ORF">KIPB_013471</name>
</gene>